<dbReference type="InterPro" id="IPR003811">
    <property type="entry name" value="G3P_acylTferase_PlsY"/>
</dbReference>
<keyword evidence="6 10" id="KW-0443">Lipid metabolism</keyword>
<keyword evidence="4 10" id="KW-0812">Transmembrane</keyword>
<keyword evidence="12" id="KW-1185">Reference proteome</keyword>
<evidence type="ECO:0000256" key="4">
    <source>
        <dbReference type="ARBA" id="ARBA00022692"/>
    </source>
</evidence>
<protein>
    <recommendedName>
        <fullName evidence="10">Glycerol-3-phosphate acyltransferase</fullName>
    </recommendedName>
    <alternativeName>
        <fullName evidence="10">Acyl-PO4 G3P acyltransferase</fullName>
    </alternativeName>
    <alternativeName>
        <fullName evidence="10">Acyl-phosphate--glycerol-3-phosphate acyltransferase</fullName>
    </alternativeName>
    <alternativeName>
        <fullName evidence="10">G3P acyltransferase</fullName>
        <shortName evidence="10">GPAT</shortName>
        <ecNumber evidence="10">2.3.1.275</ecNumber>
    </alternativeName>
    <alternativeName>
        <fullName evidence="10">Lysophosphatidic acid synthase</fullName>
        <shortName evidence="10">LPA synthase</shortName>
    </alternativeName>
</protein>
<comment type="subunit">
    <text evidence="10">Probably interacts with PlsX.</text>
</comment>
<evidence type="ECO:0000256" key="3">
    <source>
        <dbReference type="ARBA" id="ARBA00022679"/>
    </source>
</evidence>
<comment type="subcellular location">
    <subcellularLocation>
        <location evidence="10">Cell membrane</location>
        <topology evidence="10">Multi-pass membrane protein</topology>
    </subcellularLocation>
</comment>
<evidence type="ECO:0000256" key="8">
    <source>
        <dbReference type="ARBA" id="ARBA00023209"/>
    </source>
</evidence>
<dbReference type="EMBL" id="FTPK01000002">
    <property type="protein sequence ID" value="SIT68696.1"/>
    <property type="molecule type" value="Genomic_DNA"/>
</dbReference>
<feature type="transmembrane region" description="Helical" evidence="10">
    <location>
        <begin position="110"/>
        <end position="132"/>
    </location>
</feature>
<gene>
    <name evidence="10" type="primary">plsY</name>
    <name evidence="11" type="ORF">SAMN05216526_0911</name>
</gene>
<dbReference type="GO" id="GO:0043772">
    <property type="term" value="F:acyl-phosphate glycerol-3-phosphate acyltransferase activity"/>
    <property type="evidence" value="ECO:0007669"/>
    <property type="project" value="UniProtKB-UniRule"/>
</dbReference>
<dbReference type="GO" id="GO:0008654">
    <property type="term" value="P:phospholipid biosynthetic process"/>
    <property type="evidence" value="ECO:0007669"/>
    <property type="project" value="UniProtKB-UniRule"/>
</dbReference>
<feature type="transmembrane region" description="Helical" evidence="10">
    <location>
        <begin position="152"/>
        <end position="176"/>
    </location>
</feature>
<dbReference type="RefSeq" id="WP_076755348.1">
    <property type="nucleotide sequence ID" value="NZ_CP023018.1"/>
</dbReference>
<evidence type="ECO:0000313" key="12">
    <source>
        <dbReference type="Proteomes" id="UP000223759"/>
    </source>
</evidence>
<evidence type="ECO:0000256" key="5">
    <source>
        <dbReference type="ARBA" id="ARBA00022989"/>
    </source>
</evidence>
<dbReference type="OrthoDB" id="9777124at2"/>
<dbReference type="Proteomes" id="UP000223759">
    <property type="component" value="Unassembled WGS sequence"/>
</dbReference>
<name>A0A1R3VXL0_9GAMM</name>
<keyword evidence="1 10" id="KW-1003">Cell membrane</keyword>
<dbReference type="PANTHER" id="PTHR30309:SF0">
    <property type="entry name" value="GLYCEROL-3-PHOSPHATE ACYLTRANSFERASE-RELATED"/>
    <property type="match status" value="1"/>
</dbReference>
<keyword evidence="9 10" id="KW-1208">Phospholipid metabolism</keyword>
<evidence type="ECO:0000256" key="2">
    <source>
        <dbReference type="ARBA" id="ARBA00022516"/>
    </source>
</evidence>
<dbReference type="HAMAP" id="MF_01043">
    <property type="entry name" value="PlsY"/>
    <property type="match status" value="1"/>
</dbReference>
<evidence type="ECO:0000313" key="11">
    <source>
        <dbReference type="EMBL" id="SIT68696.1"/>
    </source>
</evidence>
<dbReference type="SMART" id="SM01207">
    <property type="entry name" value="G3P_acyltransf"/>
    <property type="match status" value="1"/>
</dbReference>
<keyword evidence="7 10" id="KW-0472">Membrane</keyword>
<keyword evidence="3 10" id="KW-0808">Transferase</keyword>
<comment type="function">
    <text evidence="10">Catalyzes the transfer of an acyl group from acyl-phosphate (acyl-PO(4)) to glycerol-3-phosphate (G3P) to form lysophosphatidic acid (LPA). This enzyme utilizes acyl-phosphate as fatty acyl donor, but not acyl-CoA or acyl-ACP.</text>
</comment>
<dbReference type="EC" id="2.3.1.275" evidence="10"/>
<dbReference type="UniPathway" id="UPA00085"/>
<feature type="transmembrane region" description="Helical" evidence="10">
    <location>
        <begin position="79"/>
        <end position="98"/>
    </location>
</feature>
<evidence type="ECO:0000256" key="1">
    <source>
        <dbReference type="ARBA" id="ARBA00022475"/>
    </source>
</evidence>
<comment type="similarity">
    <text evidence="10">Belongs to the PlsY family.</text>
</comment>
<evidence type="ECO:0000256" key="9">
    <source>
        <dbReference type="ARBA" id="ARBA00023264"/>
    </source>
</evidence>
<keyword evidence="8 10" id="KW-0594">Phospholipid biosynthesis</keyword>
<comment type="catalytic activity">
    <reaction evidence="10">
        <text>an acyl phosphate + sn-glycerol 3-phosphate = a 1-acyl-sn-glycero-3-phosphate + phosphate</text>
        <dbReference type="Rhea" id="RHEA:34075"/>
        <dbReference type="ChEBI" id="CHEBI:43474"/>
        <dbReference type="ChEBI" id="CHEBI:57597"/>
        <dbReference type="ChEBI" id="CHEBI:57970"/>
        <dbReference type="ChEBI" id="CHEBI:59918"/>
        <dbReference type="EC" id="2.3.1.275"/>
    </reaction>
</comment>
<keyword evidence="5 10" id="KW-1133">Transmembrane helix</keyword>
<proteinExistence type="inferred from homology"/>
<dbReference type="PANTHER" id="PTHR30309">
    <property type="entry name" value="INNER MEMBRANE PROTEIN YGIH"/>
    <property type="match status" value="1"/>
</dbReference>
<dbReference type="NCBIfam" id="TIGR00023">
    <property type="entry name" value="glycerol-3-phosphate 1-O-acyltransferase PlsY"/>
    <property type="match status" value="1"/>
</dbReference>
<organism evidence="11 12">
    <name type="scientific">Ectothiorhodosinus mongolicus</name>
    <dbReference type="NCBI Taxonomy" id="233100"/>
    <lineage>
        <taxon>Bacteria</taxon>
        <taxon>Pseudomonadati</taxon>
        <taxon>Pseudomonadota</taxon>
        <taxon>Gammaproteobacteria</taxon>
        <taxon>Chromatiales</taxon>
        <taxon>Ectothiorhodospiraceae</taxon>
        <taxon>Ectothiorhodosinus</taxon>
    </lineage>
</organism>
<dbReference type="STRING" id="233100.SAMN05216526_0911"/>
<sequence>MLLAISLVILAYLLGSVSTAIVACRLSGLPDPRTQGSGNPGATNVLRAGSKKAAIITLLGDLLKGLAPVFLAKALGLDGFALAAAALAAFLGHLFPLYHQFKGGKGVATALGVLLGLSWMVGLLTLLTWLLAAGLTRISSVGALVAATAAPIYVAVIVGDAWITGMSCLLALLIYWRHRANLRRILAGEESRIGRP</sequence>
<dbReference type="Pfam" id="PF02660">
    <property type="entry name" value="G3P_acyltransf"/>
    <property type="match status" value="1"/>
</dbReference>
<dbReference type="AlphaFoldDB" id="A0A1R3VXL0"/>
<evidence type="ECO:0000256" key="6">
    <source>
        <dbReference type="ARBA" id="ARBA00023098"/>
    </source>
</evidence>
<keyword evidence="2 10" id="KW-0444">Lipid biosynthesis</keyword>
<evidence type="ECO:0000256" key="7">
    <source>
        <dbReference type="ARBA" id="ARBA00023136"/>
    </source>
</evidence>
<dbReference type="GO" id="GO:0005886">
    <property type="term" value="C:plasma membrane"/>
    <property type="evidence" value="ECO:0007669"/>
    <property type="project" value="UniProtKB-SubCell"/>
</dbReference>
<comment type="caution">
    <text evidence="10">Lacks conserved residue(s) required for the propagation of feature annotation.</text>
</comment>
<keyword evidence="11" id="KW-0012">Acyltransferase</keyword>
<reference evidence="11 12" key="1">
    <citation type="submission" date="2017-01" db="EMBL/GenBank/DDBJ databases">
        <authorList>
            <person name="Mah S.A."/>
            <person name="Swanson W.J."/>
            <person name="Moy G.W."/>
            <person name="Vacquier V.D."/>
        </authorList>
    </citation>
    <scope>NUCLEOTIDE SEQUENCE [LARGE SCALE GENOMIC DNA]</scope>
    <source>
        <strain evidence="11 12">M9</strain>
    </source>
</reference>
<comment type="pathway">
    <text evidence="10">Lipid metabolism; phospholipid metabolism.</text>
</comment>
<evidence type="ECO:0000256" key="10">
    <source>
        <dbReference type="HAMAP-Rule" id="MF_01043"/>
    </source>
</evidence>
<accession>A0A1R3VXL0</accession>